<gene>
    <name evidence="1" type="ORF">GGR31_001709</name>
</gene>
<organism evidence="1 2">
    <name type="scientific">Mesonia maritima</name>
    <dbReference type="NCBI Taxonomy" id="1793873"/>
    <lineage>
        <taxon>Bacteria</taxon>
        <taxon>Pseudomonadati</taxon>
        <taxon>Bacteroidota</taxon>
        <taxon>Flavobacteriia</taxon>
        <taxon>Flavobacteriales</taxon>
        <taxon>Flavobacteriaceae</taxon>
        <taxon>Mesonia</taxon>
    </lineage>
</organism>
<name>A0ABU1K7R1_9FLAO</name>
<evidence type="ECO:0000313" key="1">
    <source>
        <dbReference type="EMBL" id="MDR6301062.1"/>
    </source>
</evidence>
<sequence length="47" mass="5566">MIDVSLEENLETNLGKLQVLYEEMDIILQKIKDGLNEKFEKSRKNKK</sequence>
<reference evidence="1 2" key="1">
    <citation type="submission" date="2023-07" db="EMBL/GenBank/DDBJ databases">
        <title>Genomic Encyclopedia of Type Strains, Phase IV (KMG-IV): sequencing the most valuable type-strain genomes for metagenomic binning, comparative biology and taxonomic classification.</title>
        <authorList>
            <person name="Goeker M."/>
        </authorList>
    </citation>
    <scope>NUCLEOTIDE SEQUENCE [LARGE SCALE GENOMIC DNA]</scope>
    <source>
        <strain evidence="1 2">DSM 102814</strain>
    </source>
</reference>
<dbReference type="RefSeq" id="WP_309728080.1">
    <property type="nucleotide sequence ID" value="NZ_JAVDQA010000004.1"/>
</dbReference>
<proteinExistence type="predicted"/>
<accession>A0ABU1K7R1</accession>
<keyword evidence="2" id="KW-1185">Reference proteome</keyword>
<protein>
    <submittedName>
        <fullName evidence="1">Uncharacterized protein</fullName>
    </submittedName>
</protein>
<comment type="caution">
    <text evidence="1">The sequence shown here is derived from an EMBL/GenBank/DDBJ whole genome shotgun (WGS) entry which is preliminary data.</text>
</comment>
<dbReference type="Proteomes" id="UP001257659">
    <property type="component" value="Unassembled WGS sequence"/>
</dbReference>
<evidence type="ECO:0000313" key="2">
    <source>
        <dbReference type="Proteomes" id="UP001257659"/>
    </source>
</evidence>
<dbReference type="EMBL" id="JAVDQA010000004">
    <property type="protein sequence ID" value="MDR6301062.1"/>
    <property type="molecule type" value="Genomic_DNA"/>
</dbReference>